<reference evidence="2 3" key="1">
    <citation type="submission" date="2020-03" db="EMBL/GenBank/DDBJ databases">
        <title>Genomic Encyclopedia of Type Strains, Phase IV (KMG-IV): sequencing the most valuable type-strain genomes for metagenomic binning, comparative biology and taxonomic classification.</title>
        <authorList>
            <person name="Goeker M."/>
        </authorList>
    </citation>
    <scope>NUCLEOTIDE SEQUENCE [LARGE SCALE GENOMIC DNA]</scope>
    <source>
        <strain evidence="2 3">DSM 16846</strain>
    </source>
</reference>
<dbReference type="EMBL" id="JAATJC010000001">
    <property type="protein sequence ID" value="NJC06648.1"/>
    <property type="molecule type" value="Genomic_DNA"/>
</dbReference>
<evidence type="ECO:0000256" key="1">
    <source>
        <dbReference type="SAM" id="MobiDB-lite"/>
    </source>
</evidence>
<protein>
    <submittedName>
        <fullName evidence="2">Uncharacterized protein</fullName>
    </submittedName>
</protein>
<evidence type="ECO:0000313" key="3">
    <source>
        <dbReference type="Proteomes" id="UP000558192"/>
    </source>
</evidence>
<evidence type="ECO:0000313" key="2">
    <source>
        <dbReference type="EMBL" id="NJC06648.1"/>
    </source>
</evidence>
<dbReference type="AlphaFoldDB" id="A0A7X5Y8A9"/>
<gene>
    <name evidence="2" type="ORF">GGQ97_002441</name>
</gene>
<name>A0A7X5Y8A9_9SPHN</name>
<keyword evidence="3" id="KW-1185">Reference proteome</keyword>
<sequence length="84" mass="9285">MSILLALFALSAPDPIVVTATPKDPVICERSRASSLGSNISQPRTCKRKSEWDAQARDSRRNLQKVLDRRSDPFKVPGAQPIPQ</sequence>
<organism evidence="2 3">
    <name type="scientific">Sphingomonas kaistensis</name>
    <dbReference type="NCBI Taxonomy" id="298708"/>
    <lineage>
        <taxon>Bacteria</taxon>
        <taxon>Pseudomonadati</taxon>
        <taxon>Pseudomonadota</taxon>
        <taxon>Alphaproteobacteria</taxon>
        <taxon>Sphingomonadales</taxon>
        <taxon>Sphingomonadaceae</taxon>
        <taxon>Sphingomonas</taxon>
    </lineage>
</organism>
<dbReference type="RefSeq" id="WP_168069989.1">
    <property type="nucleotide sequence ID" value="NZ_JAATJC010000001.1"/>
</dbReference>
<feature type="compositionally biased region" description="Polar residues" evidence="1">
    <location>
        <begin position="33"/>
        <end position="44"/>
    </location>
</feature>
<feature type="region of interest" description="Disordered" evidence="1">
    <location>
        <begin position="32"/>
        <end position="84"/>
    </location>
</feature>
<dbReference type="Proteomes" id="UP000558192">
    <property type="component" value="Unassembled WGS sequence"/>
</dbReference>
<proteinExistence type="predicted"/>
<comment type="caution">
    <text evidence="2">The sequence shown here is derived from an EMBL/GenBank/DDBJ whole genome shotgun (WGS) entry which is preliminary data.</text>
</comment>
<accession>A0A7X5Y8A9</accession>
<feature type="compositionally biased region" description="Basic and acidic residues" evidence="1">
    <location>
        <begin position="48"/>
        <end position="73"/>
    </location>
</feature>